<dbReference type="GO" id="GO:0006310">
    <property type="term" value="P:DNA recombination"/>
    <property type="evidence" value="ECO:0007669"/>
    <property type="project" value="UniProtKB-KW"/>
</dbReference>
<dbReference type="SUPFAM" id="SSF56349">
    <property type="entry name" value="DNA breaking-rejoining enzymes"/>
    <property type="match status" value="1"/>
</dbReference>
<sequence>MSDDLEPIGPAEAMELYLDHREPELSAKTLENHRYRLRSFVSFCEEEGIENLNALTGRDLHKYRVWRRNGDGERYSEISKVTLNGNLQTLRKFLEFCASIDGVEQGMRERVLIPELEDEEISKDVMLDEDRAHEILDHLDRFRYASRPHVILSLLWHTGMRLGSLRALDVDDFDFDAKCLDLCHRPESETPLKNKHAAERSIAVGEYHVEMLEAYIENNRHDVVDDYGRRPLITSAQGRLTESPIRRICYKWTLPCEIGECPHDEDPTTCEWRRKDNRPDCPSSRSPHGIRRGSITKHLREGAPRDVVSDRMNVTQDVLERHYDETTSRERMEIRREFVPDV</sequence>
<dbReference type="InterPro" id="IPR002104">
    <property type="entry name" value="Integrase_catalytic"/>
</dbReference>
<evidence type="ECO:0000256" key="4">
    <source>
        <dbReference type="PROSITE-ProRule" id="PRU01248"/>
    </source>
</evidence>
<dbReference type="CDD" id="cd00397">
    <property type="entry name" value="DNA_BRE_C"/>
    <property type="match status" value="1"/>
</dbReference>
<proteinExistence type="predicted"/>
<dbReference type="Pfam" id="PF02899">
    <property type="entry name" value="Phage_int_SAM_1"/>
    <property type="match status" value="1"/>
</dbReference>
<organism evidence="7 8">
    <name type="scientific">Halolamina salifodinae</name>
    <dbReference type="NCBI Taxonomy" id="1202767"/>
    <lineage>
        <taxon>Archaea</taxon>
        <taxon>Methanobacteriati</taxon>
        <taxon>Methanobacteriota</taxon>
        <taxon>Stenosarchaea group</taxon>
        <taxon>Halobacteria</taxon>
        <taxon>Halobacteriales</taxon>
        <taxon>Haloferacaceae</taxon>
    </lineage>
</organism>
<dbReference type="InterPro" id="IPR050090">
    <property type="entry name" value="Tyrosine_recombinase_XerCD"/>
</dbReference>
<dbReference type="AlphaFoldDB" id="A0A8T4GWD7"/>
<gene>
    <name evidence="7" type="ORF">J2753_001707</name>
</gene>
<protein>
    <submittedName>
        <fullName evidence="7">Site-specific recombinase XerD</fullName>
    </submittedName>
</protein>
<evidence type="ECO:0000313" key="7">
    <source>
        <dbReference type="EMBL" id="MBP1987209.1"/>
    </source>
</evidence>
<dbReference type="Proteomes" id="UP000823736">
    <property type="component" value="Unassembled WGS sequence"/>
</dbReference>
<evidence type="ECO:0000259" key="6">
    <source>
        <dbReference type="PROSITE" id="PS51900"/>
    </source>
</evidence>
<dbReference type="PANTHER" id="PTHR30349:SF41">
    <property type="entry name" value="INTEGRASE_RECOMBINASE PROTEIN MJ0367-RELATED"/>
    <property type="match status" value="1"/>
</dbReference>
<keyword evidence="1" id="KW-0229">DNA integration</keyword>
<dbReference type="InterPro" id="IPR004107">
    <property type="entry name" value="Integrase_SAM-like_N"/>
</dbReference>
<evidence type="ECO:0000259" key="5">
    <source>
        <dbReference type="PROSITE" id="PS51898"/>
    </source>
</evidence>
<evidence type="ECO:0000256" key="2">
    <source>
        <dbReference type="ARBA" id="ARBA00023125"/>
    </source>
</evidence>
<dbReference type="PROSITE" id="PS51900">
    <property type="entry name" value="CB"/>
    <property type="match status" value="1"/>
</dbReference>
<dbReference type="GO" id="GO:0003677">
    <property type="term" value="F:DNA binding"/>
    <property type="evidence" value="ECO:0007669"/>
    <property type="project" value="UniProtKB-UniRule"/>
</dbReference>
<dbReference type="Pfam" id="PF00589">
    <property type="entry name" value="Phage_integrase"/>
    <property type="match status" value="1"/>
</dbReference>
<accession>A0A8T4GWD7</accession>
<evidence type="ECO:0000256" key="3">
    <source>
        <dbReference type="ARBA" id="ARBA00023172"/>
    </source>
</evidence>
<dbReference type="Gene3D" id="1.10.150.130">
    <property type="match status" value="1"/>
</dbReference>
<evidence type="ECO:0000313" key="8">
    <source>
        <dbReference type="Proteomes" id="UP000823736"/>
    </source>
</evidence>
<dbReference type="PANTHER" id="PTHR30349">
    <property type="entry name" value="PHAGE INTEGRASE-RELATED"/>
    <property type="match status" value="1"/>
</dbReference>
<evidence type="ECO:0000256" key="1">
    <source>
        <dbReference type="ARBA" id="ARBA00022908"/>
    </source>
</evidence>
<keyword evidence="2 4" id="KW-0238">DNA-binding</keyword>
<dbReference type="InterPro" id="IPR044068">
    <property type="entry name" value="CB"/>
</dbReference>
<dbReference type="PROSITE" id="PS51898">
    <property type="entry name" value="TYR_RECOMBINASE"/>
    <property type="match status" value="1"/>
</dbReference>
<name>A0A8T4GWD7_9EURY</name>
<dbReference type="EMBL" id="JAGGLC010000003">
    <property type="protein sequence ID" value="MBP1987209.1"/>
    <property type="molecule type" value="Genomic_DNA"/>
</dbReference>
<reference evidence="7" key="1">
    <citation type="submission" date="2021-03" db="EMBL/GenBank/DDBJ databases">
        <title>Genomic Encyclopedia of Type Strains, Phase IV (KMG-IV): sequencing the most valuable type-strain genomes for metagenomic binning, comparative biology and taxonomic classification.</title>
        <authorList>
            <person name="Goeker M."/>
        </authorList>
    </citation>
    <scope>NUCLEOTIDE SEQUENCE</scope>
    <source>
        <strain evidence="7">DSM 26232</strain>
    </source>
</reference>
<dbReference type="InterPro" id="IPR011010">
    <property type="entry name" value="DNA_brk_join_enz"/>
</dbReference>
<dbReference type="InterPro" id="IPR010998">
    <property type="entry name" value="Integrase_recombinase_N"/>
</dbReference>
<dbReference type="GO" id="GO:0015074">
    <property type="term" value="P:DNA integration"/>
    <property type="evidence" value="ECO:0007669"/>
    <property type="project" value="UniProtKB-KW"/>
</dbReference>
<dbReference type="Gene3D" id="1.10.443.10">
    <property type="entry name" value="Intergrase catalytic core"/>
    <property type="match status" value="1"/>
</dbReference>
<feature type="domain" description="Core-binding (CB)" evidence="6">
    <location>
        <begin position="8"/>
        <end position="98"/>
    </location>
</feature>
<dbReference type="RefSeq" id="WP_321168795.1">
    <property type="nucleotide sequence ID" value="NZ_JAGGLC010000003.1"/>
</dbReference>
<keyword evidence="3" id="KW-0233">DNA recombination</keyword>
<dbReference type="InterPro" id="IPR013762">
    <property type="entry name" value="Integrase-like_cat_sf"/>
</dbReference>
<feature type="domain" description="Tyr recombinase" evidence="5">
    <location>
        <begin position="122"/>
        <end position="336"/>
    </location>
</feature>
<keyword evidence="8" id="KW-1185">Reference proteome</keyword>
<comment type="caution">
    <text evidence="7">The sequence shown here is derived from an EMBL/GenBank/DDBJ whole genome shotgun (WGS) entry which is preliminary data.</text>
</comment>